<evidence type="ECO:0000256" key="10">
    <source>
        <dbReference type="ARBA" id="ARBA00023242"/>
    </source>
</evidence>
<keyword evidence="11" id="KW-0812">Transmembrane</keyword>
<evidence type="ECO:0000256" key="1">
    <source>
        <dbReference type="ARBA" id="ARBA00001936"/>
    </source>
</evidence>
<dbReference type="GO" id="GO:0070260">
    <property type="term" value="F:5'-tyrosyl-DNA phosphodiesterase activity"/>
    <property type="evidence" value="ECO:0007669"/>
    <property type="project" value="TreeGrafter"/>
</dbReference>
<dbReference type="GeneID" id="7832928"/>
<dbReference type="PANTHER" id="PTHR15822">
    <property type="entry name" value="TRAF AND TNF RECEPTOR-ASSOCIATED PROTEIN"/>
    <property type="match status" value="1"/>
</dbReference>
<organism evidence="12 13">
    <name type="scientific">Tetrahymena thermophila (strain SB210)</name>
    <dbReference type="NCBI Taxonomy" id="312017"/>
    <lineage>
        <taxon>Eukaryota</taxon>
        <taxon>Sar</taxon>
        <taxon>Alveolata</taxon>
        <taxon>Ciliophora</taxon>
        <taxon>Intramacronucleata</taxon>
        <taxon>Oligohymenophorea</taxon>
        <taxon>Hymenostomatida</taxon>
        <taxon>Tetrahymenina</taxon>
        <taxon>Tetrahymenidae</taxon>
        <taxon>Tetrahymena</taxon>
    </lineage>
</organism>
<accession>I7M1M8</accession>
<evidence type="ECO:0000256" key="6">
    <source>
        <dbReference type="ARBA" id="ARBA00022763"/>
    </source>
</evidence>
<evidence type="ECO:0000256" key="4">
    <source>
        <dbReference type="ARBA" id="ARBA00022722"/>
    </source>
</evidence>
<keyword evidence="11" id="KW-0472">Membrane</keyword>
<name>I7M1M8_TETTS</name>
<dbReference type="InterPro" id="IPR036691">
    <property type="entry name" value="Endo/exonu/phosph_ase_sf"/>
</dbReference>
<dbReference type="STRING" id="312017.I7M1M8"/>
<gene>
    <name evidence="12" type="ORF">TTHERM_00481340</name>
</gene>
<dbReference type="RefSeq" id="XP_001017445.2">
    <property type="nucleotide sequence ID" value="XM_001017445.2"/>
</dbReference>
<comment type="cofactor">
    <cofactor evidence="2">
        <name>Mg(2+)</name>
        <dbReference type="ChEBI" id="CHEBI:18420"/>
    </cofactor>
</comment>
<dbReference type="GO" id="GO:0003697">
    <property type="term" value="F:single-stranded DNA binding"/>
    <property type="evidence" value="ECO:0007669"/>
    <property type="project" value="TreeGrafter"/>
</dbReference>
<feature type="transmembrane region" description="Helical" evidence="11">
    <location>
        <begin position="344"/>
        <end position="364"/>
    </location>
</feature>
<evidence type="ECO:0000256" key="2">
    <source>
        <dbReference type="ARBA" id="ARBA00001946"/>
    </source>
</evidence>
<dbReference type="GO" id="GO:0005634">
    <property type="term" value="C:nucleus"/>
    <property type="evidence" value="ECO:0007669"/>
    <property type="project" value="UniProtKB-SubCell"/>
</dbReference>
<evidence type="ECO:0000256" key="9">
    <source>
        <dbReference type="ARBA" id="ARBA00023204"/>
    </source>
</evidence>
<keyword evidence="12" id="KW-0255">Endonuclease</keyword>
<evidence type="ECO:0000313" key="13">
    <source>
        <dbReference type="Proteomes" id="UP000009168"/>
    </source>
</evidence>
<dbReference type="EMBL" id="GG662667">
    <property type="protein sequence ID" value="EAR97200.2"/>
    <property type="molecule type" value="Genomic_DNA"/>
</dbReference>
<dbReference type="SUPFAM" id="SSF56219">
    <property type="entry name" value="DNase I-like"/>
    <property type="match status" value="1"/>
</dbReference>
<dbReference type="Proteomes" id="UP000009168">
    <property type="component" value="Unassembled WGS sequence"/>
</dbReference>
<dbReference type="eggNOG" id="ENOG502SCCU">
    <property type="taxonomic scope" value="Eukaryota"/>
</dbReference>
<reference evidence="13" key="1">
    <citation type="journal article" date="2006" name="PLoS Biol.">
        <title>Macronuclear genome sequence of the ciliate Tetrahymena thermophila, a model eukaryote.</title>
        <authorList>
            <person name="Eisen J.A."/>
            <person name="Coyne R.S."/>
            <person name="Wu M."/>
            <person name="Wu D."/>
            <person name="Thiagarajan M."/>
            <person name="Wortman J.R."/>
            <person name="Badger J.H."/>
            <person name="Ren Q."/>
            <person name="Amedeo P."/>
            <person name="Jones K.M."/>
            <person name="Tallon L.J."/>
            <person name="Delcher A.L."/>
            <person name="Salzberg S.L."/>
            <person name="Silva J.C."/>
            <person name="Haas B.J."/>
            <person name="Majoros W.H."/>
            <person name="Farzad M."/>
            <person name="Carlton J.M."/>
            <person name="Smith R.K. Jr."/>
            <person name="Garg J."/>
            <person name="Pearlman R.E."/>
            <person name="Karrer K.M."/>
            <person name="Sun L."/>
            <person name="Manning G."/>
            <person name="Elde N.C."/>
            <person name="Turkewitz A.P."/>
            <person name="Asai D.J."/>
            <person name="Wilkes D.E."/>
            <person name="Wang Y."/>
            <person name="Cai H."/>
            <person name="Collins K."/>
            <person name="Stewart B.A."/>
            <person name="Lee S.R."/>
            <person name="Wilamowska K."/>
            <person name="Weinberg Z."/>
            <person name="Ruzzo W.L."/>
            <person name="Wloga D."/>
            <person name="Gaertig J."/>
            <person name="Frankel J."/>
            <person name="Tsao C.-C."/>
            <person name="Gorovsky M.A."/>
            <person name="Keeling P.J."/>
            <person name="Waller R.F."/>
            <person name="Patron N.J."/>
            <person name="Cherry J.M."/>
            <person name="Stover N.A."/>
            <person name="Krieger C.J."/>
            <person name="del Toro C."/>
            <person name="Ryder H.F."/>
            <person name="Williamson S.C."/>
            <person name="Barbeau R.A."/>
            <person name="Hamilton E.P."/>
            <person name="Orias E."/>
        </authorList>
    </citation>
    <scope>NUCLEOTIDE SEQUENCE [LARGE SCALE GENOMIC DNA]</scope>
    <source>
        <strain evidence="13">SB210</strain>
    </source>
</reference>
<dbReference type="KEGG" id="tet:TTHERM_00481340"/>
<keyword evidence="6" id="KW-0227">DNA damage</keyword>
<dbReference type="InParanoid" id="I7M1M8"/>
<dbReference type="OrthoDB" id="9975959at2759"/>
<protein>
    <submittedName>
        <fullName evidence="12">Endonuclease/exonuclease/phosphatase family protein</fullName>
    </submittedName>
</protein>
<sequence length="371" mass="43853">MSTKEFSLSYEYQEGKWQETKESSCFSSQSCNKNLKIGAFNVLWGNSNKFINMFNRNEQRFNYIINKLIPQTDPDILSLLEVSEQFMEMLTSNQHIRNNYYLSHVKRKRIDYVHEVVMISKLPFSSIFMNDDDYGRCIFSIFTDSVPSNSFMVLTSHFWAYEQDYVSRSKQMELIDLSIQTNSFLENVNLPVKIQKAALEASQKSNIILQGDLNLHLKHEDSFIYKFGFVDVWREIYPHDDGYTWDAQKNKFVKSIYILDNRRMRLDRILLRQNSHLFKIIDIQIKAQESIGFNLCCSDHYMLLSEIQINKEPKMYIQKYDISNILMEKKTGFRSFPTIIKLRILLLISILLGIVITPFGVNLLKRKLMQY</sequence>
<dbReference type="AlphaFoldDB" id="I7M1M8"/>
<comment type="subcellular location">
    <subcellularLocation>
        <location evidence="3">Nucleus</location>
    </subcellularLocation>
</comment>
<keyword evidence="11" id="KW-1133">Transmembrane helix</keyword>
<keyword evidence="10" id="KW-0539">Nucleus</keyword>
<evidence type="ECO:0000256" key="7">
    <source>
        <dbReference type="ARBA" id="ARBA00022801"/>
    </source>
</evidence>
<dbReference type="Gene3D" id="3.60.10.10">
    <property type="entry name" value="Endonuclease/exonuclease/phosphatase"/>
    <property type="match status" value="1"/>
</dbReference>
<keyword evidence="13" id="KW-1185">Reference proteome</keyword>
<evidence type="ECO:0000256" key="5">
    <source>
        <dbReference type="ARBA" id="ARBA00022723"/>
    </source>
</evidence>
<dbReference type="PANTHER" id="PTHR15822:SF4">
    <property type="entry name" value="TYROSYL-DNA PHOSPHODIESTERASE 2"/>
    <property type="match status" value="1"/>
</dbReference>
<dbReference type="GO" id="GO:0004519">
    <property type="term" value="F:endonuclease activity"/>
    <property type="evidence" value="ECO:0007669"/>
    <property type="project" value="UniProtKB-KW"/>
</dbReference>
<dbReference type="GO" id="GO:0046872">
    <property type="term" value="F:metal ion binding"/>
    <property type="evidence" value="ECO:0007669"/>
    <property type="project" value="UniProtKB-KW"/>
</dbReference>
<dbReference type="InterPro" id="IPR051547">
    <property type="entry name" value="TDP2-like"/>
</dbReference>
<keyword evidence="5" id="KW-0479">Metal-binding</keyword>
<evidence type="ECO:0000313" key="12">
    <source>
        <dbReference type="EMBL" id="EAR97200.2"/>
    </source>
</evidence>
<evidence type="ECO:0000256" key="11">
    <source>
        <dbReference type="SAM" id="Phobius"/>
    </source>
</evidence>
<keyword evidence="8" id="KW-0460">Magnesium</keyword>
<keyword evidence="4" id="KW-0540">Nuclease</keyword>
<evidence type="ECO:0000256" key="8">
    <source>
        <dbReference type="ARBA" id="ARBA00022842"/>
    </source>
</evidence>
<keyword evidence="7" id="KW-0378">Hydrolase</keyword>
<dbReference type="GO" id="GO:0006302">
    <property type="term" value="P:double-strand break repair"/>
    <property type="evidence" value="ECO:0007669"/>
    <property type="project" value="TreeGrafter"/>
</dbReference>
<proteinExistence type="predicted"/>
<comment type="cofactor">
    <cofactor evidence="1">
        <name>Mn(2+)</name>
        <dbReference type="ChEBI" id="CHEBI:29035"/>
    </cofactor>
</comment>
<evidence type="ECO:0000256" key="3">
    <source>
        <dbReference type="ARBA" id="ARBA00004123"/>
    </source>
</evidence>
<dbReference type="CDD" id="cd09080">
    <property type="entry name" value="TDP2"/>
    <property type="match status" value="1"/>
</dbReference>
<dbReference type="GO" id="GO:0005737">
    <property type="term" value="C:cytoplasm"/>
    <property type="evidence" value="ECO:0007669"/>
    <property type="project" value="TreeGrafter"/>
</dbReference>
<keyword evidence="9" id="KW-0234">DNA repair</keyword>